<keyword evidence="1" id="KW-0812">Transmembrane</keyword>
<keyword evidence="3" id="KW-1185">Reference proteome</keyword>
<keyword evidence="1" id="KW-0472">Membrane</keyword>
<sequence>MPAHEIIRAVSFVPSLCYTSKASHRAIGRSPPKTWQAFPRMLYRLSTLNHLLLHHNVVEKRTLPPHLPFLPTFLLTDSSNDPLRRTQCLARPTWNGSETSVCLVSLSPRHHLPHTSDGIAVMSLFGAAALMPFLWALLEALNLVKNAFFHSGYWMLIGAWVLLAYGVSFLDGLEALDESEDGEVDQEGEDDKHEE</sequence>
<evidence type="ECO:0000256" key="1">
    <source>
        <dbReference type="SAM" id="Phobius"/>
    </source>
</evidence>
<dbReference type="Proteomes" id="UP000077069">
    <property type="component" value="Unassembled WGS sequence"/>
</dbReference>
<feature type="transmembrane region" description="Helical" evidence="1">
    <location>
        <begin position="150"/>
        <end position="170"/>
    </location>
</feature>
<dbReference type="EMBL" id="KV441548">
    <property type="protein sequence ID" value="OAG12467.1"/>
    <property type="molecule type" value="Genomic_DNA"/>
</dbReference>
<dbReference type="InParanoid" id="A0A177CZS0"/>
<name>A0A177CZS0_9PLEO</name>
<evidence type="ECO:0000313" key="2">
    <source>
        <dbReference type="EMBL" id="OAG12467.1"/>
    </source>
</evidence>
<protein>
    <submittedName>
        <fullName evidence="2">Uncharacterized protein</fullName>
    </submittedName>
</protein>
<organism evidence="2 3">
    <name type="scientific">Paraphaeosphaeria sporulosa</name>
    <dbReference type="NCBI Taxonomy" id="1460663"/>
    <lineage>
        <taxon>Eukaryota</taxon>
        <taxon>Fungi</taxon>
        <taxon>Dikarya</taxon>
        <taxon>Ascomycota</taxon>
        <taxon>Pezizomycotina</taxon>
        <taxon>Dothideomycetes</taxon>
        <taxon>Pleosporomycetidae</taxon>
        <taxon>Pleosporales</taxon>
        <taxon>Massarineae</taxon>
        <taxon>Didymosphaeriaceae</taxon>
        <taxon>Paraphaeosphaeria</taxon>
    </lineage>
</organism>
<evidence type="ECO:0000313" key="3">
    <source>
        <dbReference type="Proteomes" id="UP000077069"/>
    </source>
</evidence>
<dbReference type="GeneID" id="28767410"/>
<proteinExistence type="predicted"/>
<dbReference type="AlphaFoldDB" id="A0A177CZS0"/>
<reference evidence="2 3" key="1">
    <citation type="submission" date="2016-05" db="EMBL/GenBank/DDBJ databases">
        <title>Comparative analysis of secretome profiles of manganese(II)-oxidizing ascomycete fungi.</title>
        <authorList>
            <consortium name="DOE Joint Genome Institute"/>
            <person name="Zeiner C.A."/>
            <person name="Purvine S.O."/>
            <person name="Zink E.M."/>
            <person name="Wu S."/>
            <person name="Pasa-Tolic L."/>
            <person name="Chaput D.L."/>
            <person name="Haridas S."/>
            <person name="Grigoriev I.V."/>
            <person name="Santelli C.M."/>
            <person name="Hansel C.M."/>
        </authorList>
    </citation>
    <scope>NUCLEOTIDE SEQUENCE [LARGE SCALE GENOMIC DNA]</scope>
    <source>
        <strain evidence="2 3">AP3s5-JAC2a</strain>
    </source>
</reference>
<gene>
    <name evidence="2" type="ORF">CC84DRAFT_123810</name>
</gene>
<dbReference type="RefSeq" id="XP_018042832.1">
    <property type="nucleotide sequence ID" value="XM_018183924.1"/>
</dbReference>
<keyword evidence="1" id="KW-1133">Transmembrane helix</keyword>
<feature type="transmembrane region" description="Helical" evidence="1">
    <location>
        <begin position="119"/>
        <end position="138"/>
    </location>
</feature>
<accession>A0A177CZS0</accession>